<evidence type="ECO:0000313" key="2">
    <source>
        <dbReference type="EMBL" id="MFC3682973.1"/>
    </source>
</evidence>
<keyword evidence="1" id="KW-1133">Transmembrane helix</keyword>
<reference evidence="3" key="1">
    <citation type="journal article" date="2019" name="Int. J. Syst. Evol. Microbiol.">
        <title>The Global Catalogue of Microorganisms (GCM) 10K type strain sequencing project: providing services to taxonomists for standard genome sequencing and annotation.</title>
        <authorList>
            <consortium name="The Broad Institute Genomics Platform"/>
            <consortium name="The Broad Institute Genome Sequencing Center for Infectious Disease"/>
            <person name="Wu L."/>
            <person name="Ma J."/>
        </authorList>
    </citation>
    <scope>NUCLEOTIDE SEQUENCE [LARGE SCALE GENOMIC DNA]</scope>
    <source>
        <strain evidence="3">KCTC 42501</strain>
    </source>
</reference>
<dbReference type="RefSeq" id="WP_382171707.1">
    <property type="nucleotide sequence ID" value="NZ_JBHRXX010000002.1"/>
</dbReference>
<keyword evidence="1" id="KW-0812">Transmembrane</keyword>
<comment type="caution">
    <text evidence="2">The sequence shown here is derived from an EMBL/GenBank/DDBJ whole genome shotgun (WGS) entry which is preliminary data.</text>
</comment>
<organism evidence="2 3">
    <name type="scientific">Hydrogenophaga luteola</name>
    <dbReference type="NCBI Taxonomy" id="1591122"/>
    <lineage>
        <taxon>Bacteria</taxon>
        <taxon>Pseudomonadati</taxon>
        <taxon>Pseudomonadota</taxon>
        <taxon>Betaproteobacteria</taxon>
        <taxon>Burkholderiales</taxon>
        <taxon>Comamonadaceae</taxon>
        <taxon>Hydrogenophaga</taxon>
    </lineage>
</organism>
<accession>A0ABV7W128</accession>
<dbReference type="Proteomes" id="UP001595729">
    <property type="component" value="Unassembled WGS sequence"/>
</dbReference>
<gene>
    <name evidence="2" type="ORF">ACFOPI_05165</name>
</gene>
<feature type="transmembrane region" description="Helical" evidence="1">
    <location>
        <begin position="47"/>
        <end position="66"/>
    </location>
</feature>
<keyword evidence="1" id="KW-0472">Membrane</keyword>
<keyword evidence="3" id="KW-1185">Reference proteome</keyword>
<feature type="transmembrane region" description="Helical" evidence="1">
    <location>
        <begin position="72"/>
        <end position="94"/>
    </location>
</feature>
<protein>
    <submittedName>
        <fullName evidence="2">Uncharacterized protein</fullName>
    </submittedName>
</protein>
<proteinExistence type="predicted"/>
<evidence type="ECO:0000313" key="3">
    <source>
        <dbReference type="Proteomes" id="UP001595729"/>
    </source>
</evidence>
<name>A0ABV7W128_9BURK</name>
<evidence type="ECO:0000256" key="1">
    <source>
        <dbReference type="SAM" id="Phobius"/>
    </source>
</evidence>
<dbReference type="EMBL" id="JBHRXX010000002">
    <property type="protein sequence ID" value="MFC3682973.1"/>
    <property type="molecule type" value="Genomic_DNA"/>
</dbReference>
<sequence length="197" mass="21904">MKSTSPKSIETLKHRLASDLEERKWLFKKLEVQYLEAGQHLRSLNQLMWQVPSMVIAITGGLWYGATTVDEFQARTVVLIFAAVFSLLALRIIWRLRQLIQMHIDRQSQFSPGNGDVPQDRHIVVKCWSAALVASAIVSALGACNPSYLSKKQAPAVEPRCCVSQIEVVTNPVQPLVCPVKPSVKKQPTATSKPCAK</sequence>